<dbReference type="EMBL" id="JBHTOK010000070">
    <property type="protein sequence ID" value="MFD1441492.1"/>
    <property type="molecule type" value="Genomic_DNA"/>
</dbReference>
<protein>
    <submittedName>
        <fullName evidence="2">Uncharacterized protein</fullName>
    </submittedName>
</protein>
<organism evidence="2 3">
    <name type="scientific">Lacticaseibacillus hegangensis</name>
    <dbReference type="NCBI Taxonomy" id="2486010"/>
    <lineage>
        <taxon>Bacteria</taxon>
        <taxon>Bacillati</taxon>
        <taxon>Bacillota</taxon>
        <taxon>Bacilli</taxon>
        <taxon>Lactobacillales</taxon>
        <taxon>Lactobacillaceae</taxon>
        <taxon>Lacticaseibacillus</taxon>
    </lineage>
</organism>
<evidence type="ECO:0000256" key="1">
    <source>
        <dbReference type="SAM" id="Phobius"/>
    </source>
</evidence>
<feature type="transmembrane region" description="Helical" evidence="1">
    <location>
        <begin position="45"/>
        <end position="66"/>
    </location>
</feature>
<feature type="transmembrane region" description="Helical" evidence="1">
    <location>
        <begin position="12"/>
        <end position="33"/>
    </location>
</feature>
<gene>
    <name evidence="2" type="ORF">ACFQ5K_08925</name>
</gene>
<dbReference type="RefSeq" id="WP_125756595.1">
    <property type="nucleotide sequence ID" value="NZ_JBHTOK010000070.1"/>
</dbReference>
<keyword evidence="1" id="KW-1133">Transmembrane helix</keyword>
<name>A0ABW4D064_9LACO</name>
<proteinExistence type="predicted"/>
<keyword evidence="3" id="KW-1185">Reference proteome</keyword>
<evidence type="ECO:0000313" key="2">
    <source>
        <dbReference type="EMBL" id="MFD1441492.1"/>
    </source>
</evidence>
<sequence>MNDIKPLTIKPNLFHLFFQLLVGFALVFAAGVIVTRQGAVIGGGVGRTIMIAGWAILAVAIAYFIVQLLSGLSHPSLIFDHAGITDNTAVFAWRGNFLPWEKVSGMAVIHSTLILKVKNPPRQRRNALMKQLSREFDANYTIDINLIAEADLEAIKTIANQLDQKTGVWQHLGEND</sequence>
<dbReference type="Proteomes" id="UP001597212">
    <property type="component" value="Unassembled WGS sequence"/>
</dbReference>
<accession>A0ABW4D064</accession>
<keyword evidence="1" id="KW-0472">Membrane</keyword>
<evidence type="ECO:0000313" key="3">
    <source>
        <dbReference type="Proteomes" id="UP001597212"/>
    </source>
</evidence>
<keyword evidence="1" id="KW-0812">Transmembrane</keyword>
<comment type="caution">
    <text evidence="2">The sequence shown here is derived from an EMBL/GenBank/DDBJ whole genome shotgun (WGS) entry which is preliminary data.</text>
</comment>
<reference evidence="3" key="1">
    <citation type="journal article" date="2019" name="Int. J. Syst. Evol. Microbiol.">
        <title>The Global Catalogue of Microorganisms (GCM) 10K type strain sequencing project: providing services to taxonomists for standard genome sequencing and annotation.</title>
        <authorList>
            <consortium name="The Broad Institute Genomics Platform"/>
            <consortium name="The Broad Institute Genome Sequencing Center for Infectious Disease"/>
            <person name="Wu L."/>
            <person name="Ma J."/>
        </authorList>
    </citation>
    <scope>NUCLEOTIDE SEQUENCE [LARGE SCALE GENOMIC DNA]</scope>
    <source>
        <strain evidence="3">CCM 8912</strain>
    </source>
</reference>